<evidence type="ECO:0000259" key="2">
    <source>
        <dbReference type="PROSITE" id="PS50181"/>
    </source>
</evidence>
<organism evidence="3 4">
    <name type="scientific">Hypholoma sublateritium (strain FD-334 SS-4)</name>
    <dbReference type="NCBI Taxonomy" id="945553"/>
    <lineage>
        <taxon>Eukaryota</taxon>
        <taxon>Fungi</taxon>
        <taxon>Dikarya</taxon>
        <taxon>Basidiomycota</taxon>
        <taxon>Agaricomycotina</taxon>
        <taxon>Agaricomycetes</taxon>
        <taxon>Agaricomycetidae</taxon>
        <taxon>Agaricales</taxon>
        <taxon>Agaricineae</taxon>
        <taxon>Strophariaceae</taxon>
        <taxon>Hypholoma</taxon>
    </lineage>
</organism>
<feature type="region of interest" description="Disordered" evidence="1">
    <location>
        <begin position="28"/>
        <end position="110"/>
    </location>
</feature>
<protein>
    <recommendedName>
        <fullName evidence="2">F-box domain-containing protein</fullName>
    </recommendedName>
</protein>
<feature type="domain" description="F-box" evidence="2">
    <location>
        <begin position="111"/>
        <end position="161"/>
    </location>
</feature>
<feature type="compositionally biased region" description="Basic and acidic residues" evidence="1">
    <location>
        <begin position="676"/>
        <end position="689"/>
    </location>
</feature>
<dbReference type="STRING" id="945553.A0A0D2Q9W9"/>
<name>A0A0D2Q9W9_HYPSF</name>
<dbReference type="SUPFAM" id="SSF81383">
    <property type="entry name" value="F-box domain"/>
    <property type="match status" value="1"/>
</dbReference>
<feature type="compositionally biased region" description="Polar residues" evidence="1">
    <location>
        <begin position="91"/>
        <end position="100"/>
    </location>
</feature>
<sequence length="924" mass="104387">MNPESIPPPANESAQLADNMIVGGVDCAPGDVTLTNAQTQSTQATVGKRRSRAKASKPSGEASTSEPPSLNESSNNELGSKRRKVAKTKDASGTSVAESKTTQRRGRVSKLSELPSMPLDILLEIFRELEPTDLIKLSRTNKDFRRLLLNRSVSLSVWKDALQRISGLPECPQGMTEPAWANLVFSPHCHFCLTRTPNIEWLFRVRMCQKCSLQHLLQTPAYYKMSLRHDITLTNPTMGSMSLLSLVPTRNGKRNTTCCLKADYDATEKAYSRLSTVEEKRTYIMDRKELVKQIQEHAHRCQAWERLQTLNRSEEIQQLKQDRKAAIVRKLEELGLGDEVEHIRHPDSLADHKLVNRPQRLTDKVWAHIRSEILHFMEKMKAKRLERDYKALKLTRKSIAMDVIRKFKVSNHPERQCFPEPPDYCKFPPIQEIVDLPANVQVSASTFANILPLLPELFAEWRKQIDGQLTEVVKMKERVKRSVGYPDYDAYCESDYEELMGLPPKKSETPKMSDEEAAAKFNLAATVFECQHCNPKDDSGMAGYAWALGLDLDYGCNRSRGASRLLFYPQVMGHFPCLTRGPYYHFDEWDLFPSRTVETRDPTTYLGRANSKERRVWTNYLQHNVHISTKAEAVVKTAGLDPASATSDDMDKLNLRFVCEICLKLRRKKQAQSLNKETDNNKDGARDNGKCGGSGEARDIGGACDIDEGSNDGESNDGEGSTDGECSYGEGDDFGEFSDFHEGSDDEEGGRSSGRSSLAPGRPVEVGLFEWRAMVRHFEDQHYQVESIIKLSANELGKDIMDAENELKINVTPVWVCMHCIDTESEKGPRQFAELKAHIRDKHDVESPILNEDYCEHYTSSDIRAAHRPLWVHYMDGQVSLIPAQSDTARKYYGSRPSTAQIDSYDDVRTLAMDMGSESDSSEY</sequence>
<dbReference type="AlphaFoldDB" id="A0A0D2Q9W9"/>
<dbReference type="OrthoDB" id="2322499at2759"/>
<evidence type="ECO:0000313" key="3">
    <source>
        <dbReference type="EMBL" id="KJA28450.1"/>
    </source>
</evidence>
<dbReference type="PROSITE" id="PS50181">
    <property type="entry name" value="FBOX"/>
    <property type="match status" value="1"/>
</dbReference>
<evidence type="ECO:0000313" key="4">
    <source>
        <dbReference type="Proteomes" id="UP000054270"/>
    </source>
</evidence>
<proteinExistence type="predicted"/>
<dbReference type="Proteomes" id="UP000054270">
    <property type="component" value="Unassembled WGS sequence"/>
</dbReference>
<feature type="region of interest" description="Disordered" evidence="1">
    <location>
        <begin position="672"/>
        <end position="760"/>
    </location>
</feature>
<feature type="compositionally biased region" description="Low complexity" evidence="1">
    <location>
        <begin position="65"/>
        <end position="78"/>
    </location>
</feature>
<dbReference type="SMART" id="SM00256">
    <property type="entry name" value="FBOX"/>
    <property type="match status" value="1"/>
</dbReference>
<dbReference type="EMBL" id="KN817521">
    <property type="protein sequence ID" value="KJA28450.1"/>
    <property type="molecule type" value="Genomic_DNA"/>
</dbReference>
<dbReference type="InterPro" id="IPR036047">
    <property type="entry name" value="F-box-like_dom_sf"/>
</dbReference>
<reference evidence="4" key="1">
    <citation type="submission" date="2014-04" db="EMBL/GenBank/DDBJ databases">
        <title>Evolutionary Origins and Diversification of the Mycorrhizal Mutualists.</title>
        <authorList>
            <consortium name="DOE Joint Genome Institute"/>
            <consortium name="Mycorrhizal Genomics Consortium"/>
            <person name="Kohler A."/>
            <person name="Kuo A."/>
            <person name="Nagy L.G."/>
            <person name="Floudas D."/>
            <person name="Copeland A."/>
            <person name="Barry K.W."/>
            <person name="Cichocki N."/>
            <person name="Veneault-Fourrey C."/>
            <person name="LaButti K."/>
            <person name="Lindquist E.A."/>
            <person name="Lipzen A."/>
            <person name="Lundell T."/>
            <person name="Morin E."/>
            <person name="Murat C."/>
            <person name="Riley R."/>
            <person name="Ohm R."/>
            <person name="Sun H."/>
            <person name="Tunlid A."/>
            <person name="Henrissat B."/>
            <person name="Grigoriev I.V."/>
            <person name="Hibbett D.S."/>
            <person name="Martin F."/>
        </authorList>
    </citation>
    <scope>NUCLEOTIDE SEQUENCE [LARGE SCALE GENOMIC DNA]</scope>
    <source>
        <strain evidence="4">FD-334 SS-4</strain>
    </source>
</reference>
<dbReference type="CDD" id="cd09917">
    <property type="entry name" value="F-box_SF"/>
    <property type="match status" value="1"/>
</dbReference>
<dbReference type="InterPro" id="IPR001810">
    <property type="entry name" value="F-box_dom"/>
</dbReference>
<dbReference type="Pfam" id="PF00646">
    <property type="entry name" value="F-box"/>
    <property type="match status" value="1"/>
</dbReference>
<keyword evidence="4" id="KW-1185">Reference proteome</keyword>
<gene>
    <name evidence="3" type="ORF">HYPSUDRAFT_62083</name>
</gene>
<feature type="compositionally biased region" description="Polar residues" evidence="1">
    <location>
        <begin position="33"/>
        <end position="45"/>
    </location>
</feature>
<evidence type="ECO:0000256" key="1">
    <source>
        <dbReference type="SAM" id="MobiDB-lite"/>
    </source>
</evidence>
<accession>A0A0D2Q9W9</accession>
<feature type="compositionally biased region" description="Acidic residues" evidence="1">
    <location>
        <begin position="705"/>
        <end position="722"/>
    </location>
</feature>